<dbReference type="KEGG" id="mfo:Metfor_2020"/>
<dbReference type="InParanoid" id="L0HIW3"/>
<accession>L0HIW3</accession>
<organism evidence="1 2">
    <name type="scientific">Methanoregula formicica (strain DSM 22288 / NBRC 105244 / SMSP)</name>
    <dbReference type="NCBI Taxonomy" id="593750"/>
    <lineage>
        <taxon>Archaea</taxon>
        <taxon>Methanobacteriati</taxon>
        <taxon>Methanobacteriota</taxon>
        <taxon>Stenosarchaea group</taxon>
        <taxon>Methanomicrobia</taxon>
        <taxon>Methanomicrobiales</taxon>
        <taxon>Methanoregulaceae</taxon>
        <taxon>Methanoregula</taxon>
    </lineage>
</organism>
<dbReference type="AlphaFoldDB" id="L0HIW3"/>
<evidence type="ECO:0000313" key="1">
    <source>
        <dbReference type="EMBL" id="AGB03034.1"/>
    </source>
</evidence>
<dbReference type="eggNOG" id="arCOG06521">
    <property type="taxonomic scope" value="Archaea"/>
</dbReference>
<sequence>MNGKRFSRKYRTFWEWISVQKYESRYVQRINSLHEQFPELTLDELKARTPPEVYLSALRWDDLTVDEKYFRIRALEALYYLQAGIPFTKAVKKAGISKSCAIRHLGSAIRYNGHIWISTGTDTIQVMTTLFVKGKGIVSALVNSAEARWKIAYYMKAVVLALAHNKPEWIRGYESEKISLEGYPELEFETDIKRLYSLRYSLDCSRLVNVALSVRV</sequence>
<gene>
    <name evidence="1" type="ordered locus">Metfor_2020</name>
</gene>
<dbReference type="STRING" id="593750.Metfor_2020"/>
<dbReference type="EMBL" id="CP003167">
    <property type="protein sequence ID" value="AGB03034.1"/>
    <property type="molecule type" value="Genomic_DNA"/>
</dbReference>
<proteinExistence type="predicted"/>
<protein>
    <submittedName>
        <fullName evidence="1">Uncharacterized protein</fullName>
    </submittedName>
</protein>
<dbReference type="OrthoDB" id="142291at2157"/>
<keyword evidence="2" id="KW-1185">Reference proteome</keyword>
<dbReference type="RefSeq" id="WP_015285997.1">
    <property type="nucleotide sequence ID" value="NC_019943.1"/>
</dbReference>
<dbReference type="Proteomes" id="UP000010824">
    <property type="component" value="Chromosome"/>
</dbReference>
<reference evidence="2" key="1">
    <citation type="submission" date="2011-12" db="EMBL/GenBank/DDBJ databases">
        <title>Complete sequence of Methanoregula formicicum SMSP.</title>
        <authorList>
            <person name="Lucas S."/>
            <person name="Han J."/>
            <person name="Lapidus A."/>
            <person name="Cheng J.-F."/>
            <person name="Goodwin L."/>
            <person name="Pitluck S."/>
            <person name="Peters L."/>
            <person name="Ovchinnikova G."/>
            <person name="Teshima H."/>
            <person name="Detter J.C."/>
            <person name="Han C."/>
            <person name="Tapia R."/>
            <person name="Land M."/>
            <person name="Hauser L."/>
            <person name="Kyrpides N."/>
            <person name="Ivanova N."/>
            <person name="Pagani I."/>
            <person name="Imachi H."/>
            <person name="Tamaki H."/>
            <person name="Sekiguchi Y."/>
            <person name="Kamagata Y."/>
            <person name="Cadillo-Quiroz H."/>
            <person name="Zinder S."/>
            <person name="Liu W.-T."/>
            <person name="Woyke T."/>
        </authorList>
    </citation>
    <scope>NUCLEOTIDE SEQUENCE [LARGE SCALE GENOMIC DNA]</scope>
    <source>
        <strain evidence="2">DSM 22288 / NBRC 105244 / SMSP</strain>
    </source>
</reference>
<dbReference type="HOGENOM" id="CLU_1297504_0_0_2"/>
<reference evidence="1 2" key="2">
    <citation type="journal article" date="2014" name="Genome Announc.">
        <title>Complete Genome Sequence of Methanoregula formicica SMSPT, a Mesophilic Hydrogenotrophic Methanogen Isolated from a Methanogenic Upflow Anaerobic Sludge Blanket Reactor.</title>
        <authorList>
            <person name="Yamamoto K."/>
            <person name="Tamaki H."/>
            <person name="Cadillo-Quiroz H."/>
            <person name="Imachi H."/>
            <person name="Kyrpides N."/>
            <person name="Woyke T."/>
            <person name="Goodwin L."/>
            <person name="Zinder S.H."/>
            <person name="Kamagata Y."/>
            <person name="Liu W.T."/>
        </authorList>
    </citation>
    <scope>NUCLEOTIDE SEQUENCE [LARGE SCALE GENOMIC DNA]</scope>
    <source>
        <strain evidence="2">DSM 22288 / NBRC 105244 / SMSP</strain>
    </source>
</reference>
<name>L0HIW3_METFS</name>
<evidence type="ECO:0000313" key="2">
    <source>
        <dbReference type="Proteomes" id="UP000010824"/>
    </source>
</evidence>
<dbReference type="GeneID" id="14309413"/>